<evidence type="ECO:0000313" key="3">
    <source>
        <dbReference type="EMBL" id="SES33093.1"/>
    </source>
</evidence>
<reference evidence="4" key="1">
    <citation type="submission" date="2016-10" db="EMBL/GenBank/DDBJ databases">
        <authorList>
            <person name="Varghese N."/>
            <person name="Submissions S."/>
        </authorList>
    </citation>
    <scope>NUCLEOTIDE SEQUENCE [LARGE SCALE GENOMIC DNA]</scope>
    <source>
        <strain evidence="4">DSM 44437</strain>
    </source>
</reference>
<dbReference type="OrthoDB" id="5244297at2"/>
<keyword evidence="2" id="KW-0472">Membrane</keyword>
<gene>
    <name evidence="3" type="ORF">SAMN04488000_12286</name>
</gene>
<sequence>MVQTLPVALVAGMVATVDPCGFAVLPAYLALVVIGASEQSRARLLHGASKPFSGWAYVHRCVSICGEAVMPSSSPAAAARIGPASAGASRCSEASSRVEWATRTGAASPRRSPSSHGGEQRVVVDERAA</sequence>
<dbReference type="RefSeq" id="WP_089925181.1">
    <property type="nucleotide sequence ID" value="NZ_FOFV01000022.1"/>
</dbReference>
<feature type="region of interest" description="Disordered" evidence="1">
    <location>
        <begin position="97"/>
        <end position="129"/>
    </location>
</feature>
<dbReference type="STRING" id="65499.SAMN04488000_12286"/>
<evidence type="ECO:0000313" key="4">
    <source>
        <dbReference type="Proteomes" id="UP000199503"/>
    </source>
</evidence>
<keyword evidence="4" id="KW-1185">Reference proteome</keyword>
<dbReference type="AlphaFoldDB" id="A0A1H9WI06"/>
<feature type="compositionally biased region" description="Basic and acidic residues" evidence="1">
    <location>
        <begin position="118"/>
        <end position="129"/>
    </location>
</feature>
<evidence type="ECO:0008006" key="5">
    <source>
        <dbReference type="Google" id="ProtNLM"/>
    </source>
</evidence>
<evidence type="ECO:0000256" key="1">
    <source>
        <dbReference type="SAM" id="MobiDB-lite"/>
    </source>
</evidence>
<protein>
    <recommendedName>
        <fullName evidence="5">Cytochrome C biogenesis protein transmembrane region</fullName>
    </recommendedName>
</protein>
<feature type="transmembrane region" description="Helical" evidence="2">
    <location>
        <begin position="6"/>
        <end position="34"/>
    </location>
</feature>
<proteinExistence type="predicted"/>
<accession>A0A1H9WI06</accession>
<organism evidence="3 4">
    <name type="scientific">Lentzea albida</name>
    <dbReference type="NCBI Taxonomy" id="65499"/>
    <lineage>
        <taxon>Bacteria</taxon>
        <taxon>Bacillati</taxon>
        <taxon>Actinomycetota</taxon>
        <taxon>Actinomycetes</taxon>
        <taxon>Pseudonocardiales</taxon>
        <taxon>Pseudonocardiaceae</taxon>
        <taxon>Lentzea</taxon>
    </lineage>
</organism>
<dbReference type="Proteomes" id="UP000199503">
    <property type="component" value="Unassembled WGS sequence"/>
</dbReference>
<name>A0A1H9WI06_9PSEU</name>
<evidence type="ECO:0000256" key="2">
    <source>
        <dbReference type="SAM" id="Phobius"/>
    </source>
</evidence>
<keyword evidence="2" id="KW-1133">Transmembrane helix</keyword>
<dbReference type="EMBL" id="FOFV01000022">
    <property type="protein sequence ID" value="SES33093.1"/>
    <property type="molecule type" value="Genomic_DNA"/>
</dbReference>
<keyword evidence="2" id="KW-0812">Transmembrane</keyword>